<dbReference type="STRING" id="754436.JCM19237_2008"/>
<dbReference type="GO" id="GO:0046990">
    <property type="term" value="F:N-hydroxyarylamine O-acetyltransferase activity"/>
    <property type="evidence" value="ECO:0007669"/>
    <property type="project" value="UniProtKB-EC"/>
</dbReference>
<dbReference type="AlphaFoldDB" id="A0A090R8C0"/>
<dbReference type="InterPro" id="IPR038765">
    <property type="entry name" value="Papain-like_cys_pep_sf"/>
</dbReference>
<dbReference type="Gene3D" id="3.30.2140.20">
    <property type="match status" value="1"/>
</dbReference>
<sequence length="196" mass="22047">MLELNGLLYRVLKAAQFDVSKTLGRVHVSGTATGRGHLVNIVTLDNQQWLVDTGFGTNTPRTPLPLKLNQILSTDTQTFRFVHDAQFGFMLQCMENEEWQNLYSLDMNGVCQGDLEYGNHYASTSPHSLFTNNLIAIARTAQGNVTLFNDRLKITDNGTTTETLIQDETQYSHILKMHFGIDNPCSSEKLKRFCGE</sequence>
<keyword evidence="2" id="KW-0012">Acyltransferase</keyword>
<name>A0A090R8C0_9GAMM</name>
<reference evidence="2 3" key="1">
    <citation type="journal article" date="2014" name="Genome Announc.">
        <title>Draft Genome Sequences of Two Vibrionaceae Species, Vibrio ponticus C121 and Photobacterium aphoticum C119, Isolated as Coral Reef Microbiota.</title>
        <authorList>
            <person name="Al-saari N."/>
            <person name="Meirelles P.M."/>
            <person name="Mino S."/>
            <person name="Suda W."/>
            <person name="Oshima K."/>
            <person name="Hattori M."/>
            <person name="Ohkuma M."/>
            <person name="Thompson F.L."/>
            <person name="Gomez-Gil B."/>
            <person name="Sawabe T."/>
            <person name="Sawabe T."/>
        </authorList>
    </citation>
    <scope>NUCLEOTIDE SEQUENCE [LARGE SCALE GENOMIC DNA]</scope>
    <source>
        <strain evidence="2 3">JCM 19237</strain>
    </source>
</reference>
<dbReference type="InterPro" id="IPR001447">
    <property type="entry name" value="Arylamine_N-AcTrfase"/>
</dbReference>
<protein>
    <submittedName>
        <fullName evidence="2">N-hydroxyarylamine O-acetyltransferase</fullName>
        <ecNumber evidence="2">2.3.1.118</ecNumber>
    </submittedName>
</protein>
<dbReference type="PANTHER" id="PTHR11786">
    <property type="entry name" value="N-HYDROXYARYLAMINE O-ACETYLTRANSFERASE"/>
    <property type="match status" value="1"/>
</dbReference>
<dbReference type="Pfam" id="PF00797">
    <property type="entry name" value="Acetyltransf_2"/>
    <property type="match status" value="1"/>
</dbReference>
<dbReference type="EC" id="2.3.1.118" evidence="2"/>
<comment type="caution">
    <text evidence="2">The sequence shown here is derived from an EMBL/GenBank/DDBJ whole genome shotgun (WGS) entry which is preliminary data.</text>
</comment>
<evidence type="ECO:0000256" key="1">
    <source>
        <dbReference type="ARBA" id="ARBA00006547"/>
    </source>
</evidence>
<dbReference type="SUPFAM" id="SSF54001">
    <property type="entry name" value="Cysteine proteinases"/>
    <property type="match status" value="1"/>
</dbReference>
<dbReference type="EMBL" id="BBMN01000003">
    <property type="protein sequence ID" value="GAL03857.1"/>
    <property type="molecule type" value="Genomic_DNA"/>
</dbReference>
<dbReference type="eggNOG" id="COG2162">
    <property type="taxonomic scope" value="Bacteria"/>
</dbReference>
<evidence type="ECO:0000313" key="2">
    <source>
        <dbReference type="EMBL" id="GAL03857.1"/>
    </source>
</evidence>
<gene>
    <name evidence="2" type="ORF">JCM19237_2008</name>
</gene>
<keyword evidence="2" id="KW-0808">Transferase</keyword>
<comment type="similarity">
    <text evidence="1">Belongs to the arylamine N-acetyltransferase family.</text>
</comment>
<accession>A0A090R8C0</accession>
<dbReference type="PANTHER" id="PTHR11786:SF0">
    <property type="entry name" value="ARYLAMINE N-ACETYLTRANSFERASE 4-RELATED"/>
    <property type="match status" value="1"/>
</dbReference>
<evidence type="ECO:0000313" key="3">
    <source>
        <dbReference type="Proteomes" id="UP000029227"/>
    </source>
</evidence>
<dbReference type="Proteomes" id="UP000029227">
    <property type="component" value="Unassembled WGS sequence"/>
</dbReference>
<organism evidence="2 3">
    <name type="scientific">Photobacterium aphoticum</name>
    <dbReference type="NCBI Taxonomy" id="754436"/>
    <lineage>
        <taxon>Bacteria</taxon>
        <taxon>Pseudomonadati</taxon>
        <taxon>Pseudomonadota</taxon>
        <taxon>Gammaproteobacteria</taxon>
        <taxon>Vibrionales</taxon>
        <taxon>Vibrionaceae</taxon>
        <taxon>Photobacterium</taxon>
    </lineage>
</organism>
<proteinExistence type="inferred from homology"/>
<dbReference type="InterPro" id="IPR053710">
    <property type="entry name" value="Arylamine_NAT_domain_sf"/>
</dbReference>